<keyword evidence="3" id="KW-1185">Reference proteome</keyword>
<dbReference type="Gene3D" id="3.90.640.10">
    <property type="entry name" value="Actin, Chain A, domain 4"/>
    <property type="match status" value="1"/>
</dbReference>
<comment type="similarity">
    <text evidence="1">Belongs to the actin family.</text>
</comment>
<comment type="caution">
    <text evidence="2">The sequence shown here is derived from an EMBL/GenBank/DDBJ whole genome shotgun (WGS) entry which is preliminary data.</text>
</comment>
<dbReference type="InterPro" id="IPR043129">
    <property type="entry name" value="ATPase_NBD"/>
</dbReference>
<dbReference type="SMART" id="SM00268">
    <property type="entry name" value="ACTIN"/>
    <property type="match status" value="1"/>
</dbReference>
<organism evidence="2 3">
    <name type="scientific">Melipona bicolor</name>
    <dbReference type="NCBI Taxonomy" id="60889"/>
    <lineage>
        <taxon>Eukaryota</taxon>
        <taxon>Metazoa</taxon>
        <taxon>Ecdysozoa</taxon>
        <taxon>Arthropoda</taxon>
        <taxon>Hexapoda</taxon>
        <taxon>Insecta</taxon>
        <taxon>Pterygota</taxon>
        <taxon>Neoptera</taxon>
        <taxon>Endopterygota</taxon>
        <taxon>Hymenoptera</taxon>
        <taxon>Apocrita</taxon>
        <taxon>Aculeata</taxon>
        <taxon>Apoidea</taxon>
        <taxon>Anthophila</taxon>
        <taxon>Apidae</taxon>
        <taxon>Melipona</taxon>
    </lineage>
</organism>
<accession>A0AA40G5G1</accession>
<evidence type="ECO:0000256" key="1">
    <source>
        <dbReference type="RuleBase" id="RU000487"/>
    </source>
</evidence>
<dbReference type="FunFam" id="3.30.420.40:FF:000058">
    <property type="entry name" value="Putative actin-related protein 5"/>
    <property type="match status" value="1"/>
</dbReference>
<sequence>MFNVVRERDPPRWTKRAGAQPTASWMSYMVRELLQDFQMNCLQVSDSPYDEDVANTLPMKHYEFPTGYNDDFGSVRLMIPEALFDPSNVKGVGASILGVGPLVTTSVGMCDMDIRPSLYGSVVVTGGNSCLQGFSERLNRDLASKTPPVGISLYYQILRNSMSMRLKIISANSSSERRYGAWIGGSILSSLGSFQQMWLSRQEYEESGKLILERCA</sequence>
<dbReference type="AlphaFoldDB" id="A0AA40G5G1"/>
<dbReference type="PANTHER" id="PTHR11937">
    <property type="entry name" value="ACTIN"/>
    <property type="match status" value="1"/>
</dbReference>
<gene>
    <name evidence="2" type="primary">ACTL6B_1</name>
    <name evidence="2" type="ORF">K0M31_017633</name>
</gene>
<dbReference type="SUPFAM" id="SSF53067">
    <property type="entry name" value="Actin-like ATPase domain"/>
    <property type="match status" value="1"/>
</dbReference>
<proteinExistence type="inferred from homology"/>
<evidence type="ECO:0000313" key="2">
    <source>
        <dbReference type="EMBL" id="KAK1131346.1"/>
    </source>
</evidence>
<protein>
    <submittedName>
        <fullName evidence="2">Actin-like protein 6B</fullName>
    </submittedName>
</protein>
<dbReference type="EMBL" id="JAHYIQ010000006">
    <property type="protein sequence ID" value="KAK1131346.1"/>
    <property type="molecule type" value="Genomic_DNA"/>
</dbReference>
<dbReference type="Proteomes" id="UP001177670">
    <property type="component" value="Unassembled WGS sequence"/>
</dbReference>
<dbReference type="Gene3D" id="3.30.420.40">
    <property type="match status" value="2"/>
</dbReference>
<name>A0AA40G5G1_9HYME</name>
<evidence type="ECO:0000313" key="3">
    <source>
        <dbReference type="Proteomes" id="UP001177670"/>
    </source>
</evidence>
<reference evidence="2" key="1">
    <citation type="submission" date="2021-10" db="EMBL/GenBank/DDBJ databases">
        <title>Melipona bicolor Genome sequencing and assembly.</title>
        <authorList>
            <person name="Araujo N.S."/>
            <person name="Arias M.C."/>
        </authorList>
    </citation>
    <scope>NUCLEOTIDE SEQUENCE</scope>
    <source>
        <strain evidence="2">USP_2M_L1-L4_2017</strain>
        <tissue evidence="2">Whole body</tissue>
    </source>
</reference>
<dbReference type="InterPro" id="IPR004000">
    <property type="entry name" value="Actin"/>
</dbReference>
<dbReference type="Pfam" id="PF00022">
    <property type="entry name" value="Actin"/>
    <property type="match status" value="1"/>
</dbReference>